<accession>A0AAN8ITR9</accession>
<dbReference type="GO" id="GO:0031514">
    <property type="term" value="C:motile cilium"/>
    <property type="evidence" value="ECO:0007669"/>
    <property type="project" value="UniProtKB-SubCell"/>
</dbReference>
<evidence type="ECO:0000256" key="14">
    <source>
        <dbReference type="ARBA" id="ARBA00070345"/>
    </source>
</evidence>
<proteinExistence type="predicted"/>
<organism evidence="18 19">
    <name type="scientific">Trichostrongylus colubriformis</name>
    <name type="common">Black scour worm</name>
    <dbReference type="NCBI Taxonomy" id="6319"/>
    <lineage>
        <taxon>Eukaryota</taxon>
        <taxon>Metazoa</taxon>
        <taxon>Ecdysozoa</taxon>
        <taxon>Nematoda</taxon>
        <taxon>Chromadorea</taxon>
        <taxon>Rhabditida</taxon>
        <taxon>Rhabditina</taxon>
        <taxon>Rhabditomorpha</taxon>
        <taxon>Strongyloidea</taxon>
        <taxon>Trichostrongylidae</taxon>
        <taxon>Trichostrongylus</taxon>
    </lineage>
</organism>
<comment type="subcellular location">
    <subcellularLocation>
        <location evidence="1">Cell projection</location>
        <location evidence="1">Cilium</location>
        <location evidence="1">Flagellum</location>
    </subcellularLocation>
    <subcellularLocation>
        <location evidence="3">Cytoplasm</location>
    </subcellularLocation>
    <subcellularLocation>
        <location evidence="2">Membrane</location>
    </subcellularLocation>
</comment>
<evidence type="ECO:0000256" key="1">
    <source>
        <dbReference type="ARBA" id="ARBA00004230"/>
    </source>
</evidence>
<feature type="domain" description="START" evidence="17">
    <location>
        <begin position="23"/>
        <end position="208"/>
    </location>
</feature>
<dbReference type="SMART" id="SM00234">
    <property type="entry name" value="START"/>
    <property type="match status" value="1"/>
</dbReference>
<evidence type="ECO:0000256" key="4">
    <source>
        <dbReference type="ARBA" id="ARBA00022448"/>
    </source>
</evidence>
<dbReference type="Proteomes" id="UP001331761">
    <property type="component" value="Unassembled WGS sequence"/>
</dbReference>
<evidence type="ECO:0000313" key="18">
    <source>
        <dbReference type="EMBL" id="KAK5985666.1"/>
    </source>
</evidence>
<evidence type="ECO:0000256" key="2">
    <source>
        <dbReference type="ARBA" id="ARBA00004370"/>
    </source>
</evidence>
<keyword evidence="19" id="KW-1185">Reference proteome</keyword>
<dbReference type="AlphaFoldDB" id="A0AAN8ITR9"/>
<name>A0AAN8ITR9_TRICO</name>
<evidence type="ECO:0000259" key="17">
    <source>
        <dbReference type="PROSITE" id="PS50848"/>
    </source>
</evidence>
<keyword evidence="4" id="KW-0813">Transport</keyword>
<protein>
    <recommendedName>
        <fullName evidence="14">START domain-containing protein 10</fullName>
    </recommendedName>
    <alternativeName>
        <fullName evidence="15">PCTP-like protein</fullName>
    </alternativeName>
    <alternativeName>
        <fullName evidence="16">StAR-related lipid transfer protein 10</fullName>
    </alternativeName>
</protein>
<evidence type="ECO:0000256" key="12">
    <source>
        <dbReference type="ARBA" id="ARBA00023136"/>
    </source>
</evidence>
<dbReference type="PANTHER" id="PTHR19308:SF14">
    <property type="entry name" value="START DOMAIN-CONTAINING PROTEIN"/>
    <property type="match status" value="1"/>
</dbReference>
<dbReference type="Gene3D" id="3.30.530.20">
    <property type="match status" value="1"/>
</dbReference>
<evidence type="ECO:0000313" key="19">
    <source>
        <dbReference type="Proteomes" id="UP001331761"/>
    </source>
</evidence>
<dbReference type="GO" id="GO:0006869">
    <property type="term" value="P:lipid transport"/>
    <property type="evidence" value="ECO:0007669"/>
    <property type="project" value="UniProtKB-KW"/>
</dbReference>
<evidence type="ECO:0000256" key="10">
    <source>
        <dbReference type="ARBA" id="ARBA00023069"/>
    </source>
</evidence>
<dbReference type="GO" id="GO:0016020">
    <property type="term" value="C:membrane"/>
    <property type="evidence" value="ECO:0007669"/>
    <property type="project" value="UniProtKB-SubCell"/>
</dbReference>
<dbReference type="SUPFAM" id="SSF55961">
    <property type="entry name" value="Bet v1-like"/>
    <property type="match status" value="1"/>
</dbReference>
<dbReference type="InterPro" id="IPR002913">
    <property type="entry name" value="START_lipid-bd_dom"/>
</dbReference>
<comment type="caution">
    <text evidence="18">The sequence shown here is derived from an EMBL/GenBank/DDBJ whole genome shotgun (WGS) entry which is preliminary data.</text>
</comment>
<dbReference type="PROSITE" id="PS50848">
    <property type="entry name" value="START"/>
    <property type="match status" value="1"/>
</dbReference>
<evidence type="ECO:0000256" key="7">
    <source>
        <dbReference type="ARBA" id="ARBA00022846"/>
    </source>
</evidence>
<keyword evidence="12" id="KW-0472">Membrane</keyword>
<keyword evidence="6" id="KW-0597">Phosphoprotein</keyword>
<evidence type="ECO:0000256" key="6">
    <source>
        <dbReference type="ARBA" id="ARBA00022553"/>
    </source>
</evidence>
<evidence type="ECO:0000256" key="3">
    <source>
        <dbReference type="ARBA" id="ARBA00004496"/>
    </source>
</evidence>
<dbReference type="FunFam" id="3.30.530.20:FF:000008">
    <property type="entry name" value="START domain containing 10"/>
    <property type="match status" value="1"/>
</dbReference>
<dbReference type="InterPro" id="IPR051213">
    <property type="entry name" value="START_lipid_transfer"/>
</dbReference>
<keyword evidence="10" id="KW-0969">Cilium</keyword>
<keyword evidence="5" id="KW-0963">Cytoplasm</keyword>
<keyword evidence="13" id="KW-0966">Cell projection</keyword>
<keyword evidence="7" id="KW-0282">Flagellum</keyword>
<keyword evidence="8" id="KW-0007">Acetylation</keyword>
<keyword evidence="9" id="KW-0445">Lipid transport</keyword>
<evidence type="ECO:0000256" key="5">
    <source>
        <dbReference type="ARBA" id="ARBA00022490"/>
    </source>
</evidence>
<dbReference type="Pfam" id="PF01852">
    <property type="entry name" value="START"/>
    <property type="match status" value="1"/>
</dbReference>
<evidence type="ECO:0000256" key="8">
    <source>
        <dbReference type="ARBA" id="ARBA00022990"/>
    </source>
</evidence>
<evidence type="ECO:0000256" key="15">
    <source>
        <dbReference type="ARBA" id="ARBA00076937"/>
    </source>
</evidence>
<dbReference type="GO" id="GO:0005829">
    <property type="term" value="C:cytosol"/>
    <property type="evidence" value="ECO:0007669"/>
    <property type="project" value="UniProtKB-ARBA"/>
</dbReference>
<reference evidence="18 19" key="1">
    <citation type="submission" date="2019-10" db="EMBL/GenBank/DDBJ databases">
        <title>Assembly and Annotation for the nematode Trichostrongylus colubriformis.</title>
        <authorList>
            <person name="Martin J."/>
        </authorList>
    </citation>
    <scope>NUCLEOTIDE SEQUENCE [LARGE SCALE GENOMIC DNA]</scope>
    <source>
        <strain evidence="18">G859</strain>
        <tissue evidence="18">Whole worm</tissue>
    </source>
</reference>
<evidence type="ECO:0000256" key="13">
    <source>
        <dbReference type="ARBA" id="ARBA00023273"/>
    </source>
</evidence>
<dbReference type="InterPro" id="IPR023393">
    <property type="entry name" value="START-like_dom_sf"/>
</dbReference>
<evidence type="ECO:0000256" key="9">
    <source>
        <dbReference type="ARBA" id="ARBA00023055"/>
    </source>
</evidence>
<gene>
    <name evidence="18" type="ORF">GCK32_010010</name>
</gene>
<keyword evidence="11" id="KW-0446">Lipid-binding</keyword>
<evidence type="ECO:0000256" key="16">
    <source>
        <dbReference type="ARBA" id="ARBA00080073"/>
    </source>
</evidence>
<dbReference type="EMBL" id="WIXE01001465">
    <property type="protein sequence ID" value="KAK5985666.1"/>
    <property type="molecule type" value="Genomic_DNA"/>
</dbReference>
<evidence type="ECO:0000256" key="11">
    <source>
        <dbReference type="ARBA" id="ARBA00023121"/>
    </source>
</evidence>
<dbReference type="GO" id="GO:0008289">
    <property type="term" value="F:lipid binding"/>
    <property type="evidence" value="ECO:0007669"/>
    <property type="project" value="UniProtKB-KW"/>
</dbReference>
<sequence length="262" mass="30199">MNINVARVWETADYAKVKNLCESDEGWYQVCRKKNLSVFTQSTEGSAYKMMKVVAKYPDVEPSVAYDVLHDSSYRARWDRHLVTQCYIGRINPNNDLGYYALSAVPPLRARDFVLQHSWFNTADEKMICGHSVCHEDYPPMKGYIRATATLSAYLIRPNYNDGGCEIFYVIHTDPKGNLPTMMVNRVTRSIAPKVVKRLHKACLDYPAWKAENRPHFKPWLYPEQQSELPSVDLSKCKPQEYAQEFADELDGSLLEDVDEQE</sequence>
<dbReference type="PANTHER" id="PTHR19308">
    <property type="entry name" value="PHOSPHATIDYLCHOLINE TRANSFER PROTEIN"/>
    <property type="match status" value="1"/>
</dbReference>